<sequence length="96" mass="10608">MLKYLLLYVLFCLIGGGLEWAYGAFWDLVGTTPWVYSNSPLHHTSLAVLPGWGFGGLVCVSVYRAVLKRQARLLLGAIPPLALAALWILIYARFIA</sequence>
<accession>X1QK70</accession>
<dbReference type="EMBL" id="BARW01000038">
    <property type="protein sequence ID" value="GAI68638.1"/>
    <property type="molecule type" value="Genomic_DNA"/>
</dbReference>
<keyword evidence="1" id="KW-0472">Membrane</keyword>
<name>X1QK70_9ZZZZ</name>
<protein>
    <submittedName>
        <fullName evidence="2">Uncharacterized protein</fullName>
    </submittedName>
</protein>
<comment type="caution">
    <text evidence="2">The sequence shown here is derived from an EMBL/GenBank/DDBJ whole genome shotgun (WGS) entry which is preliminary data.</text>
</comment>
<organism evidence="2">
    <name type="scientific">marine sediment metagenome</name>
    <dbReference type="NCBI Taxonomy" id="412755"/>
    <lineage>
        <taxon>unclassified sequences</taxon>
        <taxon>metagenomes</taxon>
        <taxon>ecological metagenomes</taxon>
    </lineage>
</organism>
<dbReference type="AlphaFoldDB" id="X1QK70"/>
<evidence type="ECO:0000256" key="1">
    <source>
        <dbReference type="SAM" id="Phobius"/>
    </source>
</evidence>
<gene>
    <name evidence="2" type="ORF">S12H4_00370</name>
</gene>
<keyword evidence="1" id="KW-0812">Transmembrane</keyword>
<reference evidence="2" key="1">
    <citation type="journal article" date="2014" name="Front. Microbiol.">
        <title>High frequency of phylogenetically diverse reductive dehalogenase-homologous genes in deep subseafloor sedimentary metagenomes.</title>
        <authorList>
            <person name="Kawai M."/>
            <person name="Futagami T."/>
            <person name="Toyoda A."/>
            <person name="Takaki Y."/>
            <person name="Nishi S."/>
            <person name="Hori S."/>
            <person name="Arai W."/>
            <person name="Tsubouchi T."/>
            <person name="Morono Y."/>
            <person name="Uchiyama I."/>
            <person name="Ito T."/>
            <person name="Fujiyama A."/>
            <person name="Inagaki F."/>
            <person name="Takami H."/>
        </authorList>
    </citation>
    <scope>NUCLEOTIDE SEQUENCE</scope>
    <source>
        <strain evidence="2">Expedition CK06-06</strain>
    </source>
</reference>
<evidence type="ECO:0000313" key="2">
    <source>
        <dbReference type="EMBL" id="GAI68638.1"/>
    </source>
</evidence>
<proteinExistence type="predicted"/>
<feature type="transmembrane region" description="Helical" evidence="1">
    <location>
        <begin position="73"/>
        <end position="94"/>
    </location>
</feature>
<keyword evidence="1" id="KW-1133">Transmembrane helix</keyword>
<feature type="transmembrane region" description="Helical" evidence="1">
    <location>
        <begin position="45"/>
        <end position="66"/>
    </location>
</feature>